<evidence type="ECO:0000256" key="6">
    <source>
        <dbReference type="RuleBase" id="RU004355"/>
    </source>
</evidence>
<dbReference type="GO" id="GO:0006308">
    <property type="term" value="P:DNA catabolic process"/>
    <property type="evidence" value="ECO:0007669"/>
    <property type="project" value="UniProtKB-UniRule"/>
</dbReference>
<comment type="function">
    <text evidence="5">Bidirectionally degrades single-stranded DNA into large acid-insoluble oligonucleotides, which are then degraded further into small acid-soluble oligonucleotides.</text>
</comment>
<dbReference type="Pfam" id="PF02601">
    <property type="entry name" value="Exonuc_VII_L"/>
    <property type="match status" value="1"/>
</dbReference>
<dbReference type="EMBL" id="NOZP01000039">
    <property type="protein sequence ID" value="OYD16727.1"/>
    <property type="molecule type" value="Genomic_DNA"/>
</dbReference>
<evidence type="ECO:0000256" key="3">
    <source>
        <dbReference type="ARBA" id="ARBA00022801"/>
    </source>
</evidence>
<evidence type="ECO:0000259" key="7">
    <source>
        <dbReference type="Pfam" id="PF02601"/>
    </source>
</evidence>
<dbReference type="NCBIfam" id="TIGR00237">
    <property type="entry name" value="xseA"/>
    <property type="match status" value="1"/>
</dbReference>
<comment type="similarity">
    <text evidence="5 6">Belongs to the XseA family.</text>
</comment>
<evidence type="ECO:0000256" key="5">
    <source>
        <dbReference type="HAMAP-Rule" id="MF_00378"/>
    </source>
</evidence>
<organism evidence="9 10">
    <name type="scientific">candidate division WOR-3 bacterium JGI_Cruoil_03_51_56</name>
    <dbReference type="NCBI Taxonomy" id="1973747"/>
    <lineage>
        <taxon>Bacteria</taxon>
        <taxon>Bacteria division WOR-3</taxon>
    </lineage>
</organism>
<dbReference type="GO" id="GO:0009318">
    <property type="term" value="C:exodeoxyribonuclease VII complex"/>
    <property type="evidence" value="ECO:0007669"/>
    <property type="project" value="UniProtKB-UniRule"/>
</dbReference>
<keyword evidence="2 5" id="KW-0540">Nuclease</keyword>
<gene>
    <name evidence="5 9" type="primary">xseA</name>
    <name evidence="9" type="ORF">CH330_01960</name>
</gene>
<dbReference type="PANTHER" id="PTHR30008:SF0">
    <property type="entry name" value="EXODEOXYRIBONUCLEASE 7 LARGE SUBUNIT"/>
    <property type="match status" value="1"/>
</dbReference>
<dbReference type="Pfam" id="PF13742">
    <property type="entry name" value="tRNA_anti_2"/>
    <property type="match status" value="1"/>
</dbReference>
<accession>A0A235BY60</accession>
<evidence type="ECO:0000259" key="8">
    <source>
        <dbReference type="Pfam" id="PF13742"/>
    </source>
</evidence>
<feature type="domain" description="Exonuclease VII large subunit C-terminal" evidence="7">
    <location>
        <begin position="108"/>
        <end position="422"/>
    </location>
</feature>
<evidence type="ECO:0000256" key="2">
    <source>
        <dbReference type="ARBA" id="ARBA00022722"/>
    </source>
</evidence>
<dbReference type="CDD" id="cd04489">
    <property type="entry name" value="ExoVII_LU_OBF"/>
    <property type="match status" value="1"/>
</dbReference>
<name>A0A235BY60_UNCW3</name>
<comment type="catalytic activity">
    <reaction evidence="5 6">
        <text>Exonucleolytic cleavage in either 5'- to 3'- or 3'- to 5'-direction to yield nucleoside 5'-phosphates.</text>
        <dbReference type="EC" id="3.1.11.6"/>
    </reaction>
</comment>
<dbReference type="InterPro" id="IPR025824">
    <property type="entry name" value="OB-fold_nuc-bd_dom"/>
</dbReference>
<evidence type="ECO:0000256" key="1">
    <source>
        <dbReference type="ARBA" id="ARBA00022490"/>
    </source>
</evidence>
<reference evidence="9 10" key="1">
    <citation type="submission" date="2017-07" db="EMBL/GenBank/DDBJ databases">
        <title>Recovery of genomes from metagenomes via a dereplication, aggregation, and scoring strategy.</title>
        <authorList>
            <person name="Sieber C.M."/>
            <person name="Probst A.J."/>
            <person name="Sharrar A."/>
            <person name="Thomas B.C."/>
            <person name="Hess M."/>
            <person name="Tringe S.G."/>
            <person name="Banfield J.F."/>
        </authorList>
    </citation>
    <scope>NUCLEOTIDE SEQUENCE [LARGE SCALE GENOMIC DNA]</scope>
    <source>
        <strain evidence="9">JGI_Cruoil_03_51_56</strain>
    </source>
</reference>
<keyword evidence="4 5" id="KW-0269">Exonuclease</keyword>
<dbReference type="PANTHER" id="PTHR30008">
    <property type="entry name" value="EXODEOXYRIBONUCLEASE 7 LARGE SUBUNIT"/>
    <property type="match status" value="1"/>
</dbReference>
<evidence type="ECO:0000313" key="10">
    <source>
        <dbReference type="Proteomes" id="UP000215559"/>
    </source>
</evidence>
<keyword evidence="3 5" id="KW-0378">Hydrolase</keyword>
<dbReference type="GO" id="GO:0008855">
    <property type="term" value="F:exodeoxyribonuclease VII activity"/>
    <property type="evidence" value="ECO:0007669"/>
    <property type="project" value="UniProtKB-UniRule"/>
</dbReference>
<proteinExistence type="inferred from homology"/>
<dbReference type="EC" id="3.1.11.6" evidence="5"/>
<comment type="subunit">
    <text evidence="5">Heterooligomer composed of large and small subunits.</text>
</comment>
<comment type="caution">
    <text evidence="9">The sequence shown here is derived from an EMBL/GenBank/DDBJ whole genome shotgun (WGS) entry which is preliminary data.</text>
</comment>
<evidence type="ECO:0000313" key="9">
    <source>
        <dbReference type="EMBL" id="OYD16727.1"/>
    </source>
</evidence>
<dbReference type="InterPro" id="IPR020579">
    <property type="entry name" value="Exonuc_VII_lsu_C"/>
</dbReference>
<protein>
    <recommendedName>
        <fullName evidence="5">Exodeoxyribonuclease 7 large subunit</fullName>
        <ecNumber evidence="5">3.1.11.6</ecNumber>
    </recommendedName>
    <alternativeName>
        <fullName evidence="5">Exodeoxyribonuclease VII large subunit</fullName>
        <shortName evidence="5">Exonuclease VII large subunit</shortName>
    </alternativeName>
</protein>
<sequence>MAGMLVEYFNDVWIQGEVSDLKVYPSGHCYFALKDSESQIDAVCFRSVARFLKFQLEDGLQIIGHGHLELYIPRGKYQMVFDTIEPKGLGALQLAFEKLKRRLEAEGLFKKERKKPLPVLPQGLGIVTSPAGAAIHDVLRTLHRHGAKMPVLLYPSQVQGEGAGNQIAKGIRYLNKHWDIDVIIIARGGGSIEDLWPFNEEIVARAIADSDVPVVSGVGHEVDFTIADFAADVRAATPTAAAEIVAKGWKELAGRFDETSRKLIEGIEQALLDRERRLEELIGHRAFELAHSRMLEARYQVERFISSAGMSLNAKLNQFGSGLNRLNERLARRHPIENLLRQGTVLESLVNRMAREVEMSLEQHHNRLGQVRAKLDTLNPLASLDRGYAICCKEDGTIVNRVDQVEQEERVDVMVSDGTIGCEVLKSEKKPQDSGG</sequence>
<evidence type="ECO:0000256" key="4">
    <source>
        <dbReference type="ARBA" id="ARBA00022839"/>
    </source>
</evidence>
<dbReference type="InterPro" id="IPR003753">
    <property type="entry name" value="Exonuc_VII_L"/>
</dbReference>
<feature type="domain" description="OB-fold nucleic acid binding" evidence="8">
    <location>
        <begin position="5"/>
        <end position="85"/>
    </location>
</feature>
<dbReference type="HAMAP" id="MF_00378">
    <property type="entry name" value="Exonuc_7_L"/>
    <property type="match status" value="1"/>
</dbReference>
<comment type="subcellular location">
    <subcellularLocation>
        <location evidence="5 6">Cytoplasm</location>
    </subcellularLocation>
</comment>
<dbReference type="GO" id="GO:0005737">
    <property type="term" value="C:cytoplasm"/>
    <property type="evidence" value="ECO:0007669"/>
    <property type="project" value="UniProtKB-SubCell"/>
</dbReference>
<dbReference type="GO" id="GO:0003676">
    <property type="term" value="F:nucleic acid binding"/>
    <property type="evidence" value="ECO:0007669"/>
    <property type="project" value="InterPro"/>
</dbReference>
<keyword evidence="1 5" id="KW-0963">Cytoplasm</keyword>
<dbReference type="AlphaFoldDB" id="A0A235BY60"/>
<dbReference type="Proteomes" id="UP000215559">
    <property type="component" value="Unassembled WGS sequence"/>
</dbReference>